<evidence type="ECO:0000313" key="2">
    <source>
        <dbReference type="Proteomes" id="UP000015503"/>
    </source>
</evidence>
<sequence>MSKQKVKLRDIVKDQDLVRKITKSFSDLRADFDLSLDASAEKINELSETHVDVKDNLSKLISHTGSSSGVLQGLRGTGKTHLFLLARHKVNQNIFDHGNLTIYLNESPRLS</sequence>
<evidence type="ECO:0000313" key="1">
    <source>
        <dbReference type="EMBL" id="BAN47529.1"/>
    </source>
</evidence>
<dbReference type="KEGG" id="pre:PCA10_17970"/>
<proteinExistence type="predicted"/>
<name>S6BET5_METRE</name>
<accession>S6BET5</accession>
<reference evidence="1 2" key="1">
    <citation type="journal article" date="2013" name="Genome Announc.">
        <title>Complete Genome Sequence of the Carbazole Degrader Pseudomonas resinovorans Strain CA10 (NBRC 106553).</title>
        <authorList>
            <person name="Shintani M."/>
            <person name="Hosoyama A."/>
            <person name="Ohji S."/>
            <person name="Tsuchikane K."/>
            <person name="Takarada H."/>
            <person name="Yamazoe A."/>
            <person name="Fujita N."/>
            <person name="Nojiri H."/>
        </authorList>
    </citation>
    <scope>NUCLEOTIDE SEQUENCE [LARGE SCALE GENOMIC DNA]</scope>
    <source>
        <strain evidence="1 2">NBRC 106553</strain>
    </source>
</reference>
<dbReference type="AlphaFoldDB" id="S6BET5"/>
<keyword evidence="2" id="KW-1185">Reference proteome</keyword>
<gene>
    <name evidence="1" type="ORF">PCA10_17970</name>
</gene>
<dbReference type="Proteomes" id="UP000015503">
    <property type="component" value="Chromosome"/>
</dbReference>
<dbReference type="EMBL" id="AP013068">
    <property type="protein sequence ID" value="BAN47529.1"/>
    <property type="molecule type" value="Genomic_DNA"/>
</dbReference>
<organism evidence="1 2">
    <name type="scientific">Metapseudomonas resinovorans NBRC 106553</name>
    <dbReference type="NCBI Taxonomy" id="1245471"/>
    <lineage>
        <taxon>Bacteria</taxon>
        <taxon>Pseudomonadati</taxon>
        <taxon>Pseudomonadota</taxon>
        <taxon>Gammaproteobacteria</taxon>
        <taxon>Pseudomonadales</taxon>
        <taxon>Pseudomonadaceae</taxon>
        <taxon>Metapseudomonas</taxon>
    </lineage>
</organism>
<protein>
    <submittedName>
        <fullName evidence="1">Uncharacterized protein</fullName>
    </submittedName>
</protein>
<dbReference type="HOGENOM" id="CLU_2156200_0_0_6"/>